<evidence type="ECO:0000256" key="1">
    <source>
        <dbReference type="SAM" id="Coils"/>
    </source>
</evidence>
<keyword evidence="1" id="KW-0175">Coiled coil</keyword>
<dbReference type="OrthoDB" id="10051571at2759"/>
<gene>
    <name evidence="2" type="ORF">P167DRAFT_550038</name>
</gene>
<accession>A0A3N4K9G7</accession>
<keyword evidence="3" id="KW-1185">Reference proteome</keyword>
<reference evidence="2 3" key="1">
    <citation type="journal article" date="2018" name="Nat. Ecol. Evol.">
        <title>Pezizomycetes genomes reveal the molecular basis of ectomycorrhizal truffle lifestyle.</title>
        <authorList>
            <person name="Murat C."/>
            <person name="Payen T."/>
            <person name="Noel B."/>
            <person name="Kuo A."/>
            <person name="Morin E."/>
            <person name="Chen J."/>
            <person name="Kohler A."/>
            <person name="Krizsan K."/>
            <person name="Balestrini R."/>
            <person name="Da Silva C."/>
            <person name="Montanini B."/>
            <person name="Hainaut M."/>
            <person name="Levati E."/>
            <person name="Barry K.W."/>
            <person name="Belfiori B."/>
            <person name="Cichocki N."/>
            <person name="Clum A."/>
            <person name="Dockter R.B."/>
            <person name="Fauchery L."/>
            <person name="Guy J."/>
            <person name="Iotti M."/>
            <person name="Le Tacon F."/>
            <person name="Lindquist E.A."/>
            <person name="Lipzen A."/>
            <person name="Malagnac F."/>
            <person name="Mello A."/>
            <person name="Molinier V."/>
            <person name="Miyauchi S."/>
            <person name="Poulain J."/>
            <person name="Riccioni C."/>
            <person name="Rubini A."/>
            <person name="Sitrit Y."/>
            <person name="Splivallo R."/>
            <person name="Traeger S."/>
            <person name="Wang M."/>
            <person name="Zifcakova L."/>
            <person name="Wipf D."/>
            <person name="Zambonelli A."/>
            <person name="Paolocci F."/>
            <person name="Nowrousian M."/>
            <person name="Ottonello S."/>
            <person name="Baldrian P."/>
            <person name="Spatafora J.W."/>
            <person name="Henrissat B."/>
            <person name="Nagy L.G."/>
            <person name="Aury J.M."/>
            <person name="Wincker P."/>
            <person name="Grigoriev I.V."/>
            <person name="Bonfante P."/>
            <person name="Martin F.M."/>
        </authorList>
    </citation>
    <scope>NUCLEOTIDE SEQUENCE [LARGE SCALE GENOMIC DNA]</scope>
    <source>
        <strain evidence="2 3">CCBAS932</strain>
    </source>
</reference>
<feature type="coiled-coil region" evidence="1">
    <location>
        <begin position="14"/>
        <end position="48"/>
    </location>
</feature>
<organism evidence="2 3">
    <name type="scientific">Morchella conica CCBAS932</name>
    <dbReference type="NCBI Taxonomy" id="1392247"/>
    <lineage>
        <taxon>Eukaryota</taxon>
        <taxon>Fungi</taxon>
        <taxon>Dikarya</taxon>
        <taxon>Ascomycota</taxon>
        <taxon>Pezizomycotina</taxon>
        <taxon>Pezizomycetes</taxon>
        <taxon>Pezizales</taxon>
        <taxon>Morchellaceae</taxon>
        <taxon>Morchella</taxon>
    </lineage>
</organism>
<dbReference type="AlphaFoldDB" id="A0A3N4K9G7"/>
<name>A0A3N4K9G7_9PEZI</name>
<dbReference type="EMBL" id="ML119196">
    <property type="protein sequence ID" value="RPB07093.1"/>
    <property type="molecule type" value="Genomic_DNA"/>
</dbReference>
<sequence length="212" mass="24113">MNIPLIPAHSLWDLAITRHNLTQLRNTLQQYEEKLATLEPQIQCLRRTDDVRCATESDPTLYGLQTTAALASLSVLFDAQDRSENHIVVLQVKIHEVEKQLGALLQMWGVLGTEAEAIIKSKFDMRPVWGLREKTIELMTELLQAQKKVLRMLAEFGNVQSEIGGNRDRQGIPIALLEELKVAEMTVLNAERRASEWNSQVEKRLEEVVTTM</sequence>
<protein>
    <submittedName>
        <fullName evidence="2">Uncharacterized protein</fullName>
    </submittedName>
</protein>
<proteinExistence type="predicted"/>
<dbReference type="InParanoid" id="A0A3N4K9G7"/>
<evidence type="ECO:0000313" key="2">
    <source>
        <dbReference type="EMBL" id="RPB07093.1"/>
    </source>
</evidence>
<dbReference type="Proteomes" id="UP000277580">
    <property type="component" value="Unassembled WGS sequence"/>
</dbReference>
<evidence type="ECO:0000313" key="3">
    <source>
        <dbReference type="Proteomes" id="UP000277580"/>
    </source>
</evidence>